<name>A0A9D4BRL7_DREPO</name>
<sequence length="144" mass="15867">MDKESQSSSVHDPLIYLSEKDRQRASSVISQAEYAGYKSGPIPQNAHVSSFDFDKGYGSKLGERPSFITAYPVTVIGLAACFGIVCYGVLRRNKNYFSDQSLMNICWAAQVGTVLSFVGHRFYHDSKKQAAESKQLGAVKTLSE</sequence>
<reference evidence="2" key="2">
    <citation type="submission" date="2020-11" db="EMBL/GenBank/DDBJ databases">
        <authorList>
            <person name="McCartney M.A."/>
            <person name="Auch B."/>
            <person name="Kono T."/>
            <person name="Mallez S."/>
            <person name="Becker A."/>
            <person name="Gohl D.M."/>
            <person name="Silverstein K.A.T."/>
            <person name="Koren S."/>
            <person name="Bechman K.B."/>
            <person name="Herman A."/>
            <person name="Abrahante J.E."/>
            <person name="Garbe J."/>
        </authorList>
    </citation>
    <scope>NUCLEOTIDE SEQUENCE</scope>
    <source>
        <strain evidence="2">Duluth1</strain>
        <tissue evidence="2">Whole animal</tissue>
    </source>
</reference>
<dbReference type="Proteomes" id="UP000828390">
    <property type="component" value="Unassembled WGS sequence"/>
</dbReference>
<protein>
    <recommendedName>
        <fullName evidence="4">HIG1 domain-containing protein</fullName>
    </recommendedName>
</protein>
<evidence type="ECO:0008006" key="4">
    <source>
        <dbReference type="Google" id="ProtNLM"/>
    </source>
</evidence>
<keyword evidence="1" id="KW-0812">Transmembrane</keyword>
<keyword evidence="1" id="KW-1133">Transmembrane helix</keyword>
<evidence type="ECO:0000313" key="3">
    <source>
        <dbReference type="Proteomes" id="UP000828390"/>
    </source>
</evidence>
<dbReference type="AlphaFoldDB" id="A0A9D4BRL7"/>
<keyword evidence="3" id="KW-1185">Reference proteome</keyword>
<feature type="transmembrane region" description="Helical" evidence="1">
    <location>
        <begin position="68"/>
        <end position="90"/>
    </location>
</feature>
<keyword evidence="1" id="KW-0472">Membrane</keyword>
<accession>A0A9D4BRL7</accession>
<evidence type="ECO:0000256" key="1">
    <source>
        <dbReference type="SAM" id="Phobius"/>
    </source>
</evidence>
<dbReference type="EMBL" id="JAIWYP010000014">
    <property type="protein sequence ID" value="KAH3706490.1"/>
    <property type="molecule type" value="Genomic_DNA"/>
</dbReference>
<proteinExistence type="predicted"/>
<evidence type="ECO:0000313" key="2">
    <source>
        <dbReference type="EMBL" id="KAH3706490.1"/>
    </source>
</evidence>
<organism evidence="2 3">
    <name type="scientific">Dreissena polymorpha</name>
    <name type="common">Zebra mussel</name>
    <name type="synonym">Mytilus polymorpha</name>
    <dbReference type="NCBI Taxonomy" id="45954"/>
    <lineage>
        <taxon>Eukaryota</taxon>
        <taxon>Metazoa</taxon>
        <taxon>Spiralia</taxon>
        <taxon>Lophotrochozoa</taxon>
        <taxon>Mollusca</taxon>
        <taxon>Bivalvia</taxon>
        <taxon>Autobranchia</taxon>
        <taxon>Heteroconchia</taxon>
        <taxon>Euheterodonta</taxon>
        <taxon>Imparidentia</taxon>
        <taxon>Neoheterodontei</taxon>
        <taxon>Myida</taxon>
        <taxon>Dreissenoidea</taxon>
        <taxon>Dreissenidae</taxon>
        <taxon>Dreissena</taxon>
    </lineage>
</organism>
<comment type="caution">
    <text evidence="2">The sequence shown here is derived from an EMBL/GenBank/DDBJ whole genome shotgun (WGS) entry which is preliminary data.</text>
</comment>
<reference evidence="2" key="1">
    <citation type="journal article" date="2019" name="bioRxiv">
        <title>The Genome of the Zebra Mussel, Dreissena polymorpha: A Resource for Invasive Species Research.</title>
        <authorList>
            <person name="McCartney M.A."/>
            <person name="Auch B."/>
            <person name="Kono T."/>
            <person name="Mallez S."/>
            <person name="Zhang Y."/>
            <person name="Obille A."/>
            <person name="Becker A."/>
            <person name="Abrahante J.E."/>
            <person name="Garbe J."/>
            <person name="Badalamenti J.P."/>
            <person name="Herman A."/>
            <person name="Mangelson H."/>
            <person name="Liachko I."/>
            <person name="Sullivan S."/>
            <person name="Sone E.D."/>
            <person name="Koren S."/>
            <person name="Silverstein K.A.T."/>
            <person name="Beckman K.B."/>
            <person name="Gohl D.M."/>
        </authorList>
    </citation>
    <scope>NUCLEOTIDE SEQUENCE</scope>
    <source>
        <strain evidence="2">Duluth1</strain>
        <tissue evidence="2">Whole animal</tissue>
    </source>
</reference>
<gene>
    <name evidence="2" type="ORF">DPMN_065877</name>
</gene>